<dbReference type="AlphaFoldDB" id="A0A9P6T3W1"/>
<evidence type="ECO:0000313" key="3">
    <source>
        <dbReference type="EMBL" id="KAG0023025.1"/>
    </source>
</evidence>
<organism evidence="3 4">
    <name type="scientific">Entomortierella chlamydospora</name>
    <dbReference type="NCBI Taxonomy" id="101097"/>
    <lineage>
        <taxon>Eukaryota</taxon>
        <taxon>Fungi</taxon>
        <taxon>Fungi incertae sedis</taxon>
        <taxon>Mucoromycota</taxon>
        <taxon>Mortierellomycotina</taxon>
        <taxon>Mortierellomycetes</taxon>
        <taxon>Mortierellales</taxon>
        <taxon>Mortierellaceae</taxon>
        <taxon>Entomortierella</taxon>
    </lineage>
</organism>
<feature type="region of interest" description="Disordered" evidence="1">
    <location>
        <begin position="306"/>
        <end position="392"/>
    </location>
</feature>
<dbReference type="SMART" id="SM00324">
    <property type="entry name" value="RhoGAP"/>
    <property type="match status" value="1"/>
</dbReference>
<feature type="region of interest" description="Disordered" evidence="1">
    <location>
        <begin position="487"/>
        <end position="538"/>
    </location>
</feature>
<feature type="compositionally biased region" description="Polar residues" evidence="1">
    <location>
        <begin position="355"/>
        <end position="379"/>
    </location>
</feature>
<dbReference type="PROSITE" id="PS50238">
    <property type="entry name" value="RHOGAP"/>
    <property type="match status" value="1"/>
</dbReference>
<evidence type="ECO:0000313" key="4">
    <source>
        <dbReference type="Proteomes" id="UP000703661"/>
    </source>
</evidence>
<accession>A0A9P6T3W1</accession>
<keyword evidence="4" id="KW-1185">Reference proteome</keyword>
<feature type="region of interest" description="Disordered" evidence="1">
    <location>
        <begin position="617"/>
        <end position="829"/>
    </location>
</feature>
<feature type="compositionally biased region" description="Polar residues" evidence="1">
    <location>
        <begin position="1125"/>
        <end position="1140"/>
    </location>
</feature>
<feature type="compositionally biased region" description="Basic and acidic residues" evidence="1">
    <location>
        <begin position="747"/>
        <end position="757"/>
    </location>
</feature>
<feature type="compositionally biased region" description="Polar residues" evidence="1">
    <location>
        <begin position="1050"/>
        <end position="1061"/>
    </location>
</feature>
<feature type="compositionally biased region" description="Low complexity" evidence="1">
    <location>
        <begin position="1009"/>
        <end position="1041"/>
    </location>
</feature>
<name>A0A9P6T3W1_9FUNG</name>
<gene>
    <name evidence="3" type="ORF">BGZ80_010565</name>
</gene>
<feature type="compositionally biased region" description="Polar residues" evidence="1">
    <location>
        <begin position="617"/>
        <end position="626"/>
    </location>
</feature>
<feature type="region of interest" description="Disordered" evidence="1">
    <location>
        <begin position="870"/>
        <end position="1068"/>
    </location>
</feature>
<feature type="compositionally biased region" description="Low complexity" evidence="1">
    <location>
        <begin position="696"/>
        <end position="710"/>
    </location>
</feature>
<feature type="compositionally biased region" description="Low complexity" evidence="1">
    <location>
        <begin position="18"/>
        <end position="42"/>
    </location>
</feature>
<dbReference type="InterPro" id="IPR008936">
    <property type="entry name" value="Rho_GTPase_activation_prot"/>
</dbReference>
<feature type="compositionally biased region" description="Polar residues" evidence="1">
    <location>
        <begin position="649"/>
        <end position="670"/>
    </location>
</feature>
<feature type="compositionally biased region" description="Low complexity" evidence="1">
    <location>
        <begin position="487"/>
        <end position="506"/>
    </location>
</feature>
<feature type="compositionally biased region" description="Low complexity" evidence="1">
    <location>
        <begin position="779"/>
        <end position="810"/>
    </location>
</feature>
<dbReference type="GO" id="GO:0007165">
    <property type="term" value="P:signal transduction"/>
    <property type="evidence" value="ECO:0007669"/>
    <property type="project" value="InterPro"/>
</dbReference>
<dbReference type="Proteomes" id="UP000703661">
    <property type="component" value="Unassembled WGS sequence"/>
</dbReference>
<proteinExistence type="predicted"/>
<sequence length="1155" mass="125329">MSLRLVSSARNLREQFKGNSSSNLLATSGSSSPTATSGKSNSKALDPNGMNSGHSAPSRQGTTLRSSKSHGNLRSAKSTQKKTIIAKVFADDSEHNEQLPELSMEMTLVIVKRCVREIRERGLTTKGILRQVQMGHNHKVVMDTIRLILEDDASTELSALSQVNIHLVAHAMKWAIRYSEETLVTYADYQALYLDQDKSFSRFVHDLPPINRAILLDLFSLCADVTLLAHLNNMTLVAVAKAISLSIMAEPEREFTTFDASLQQRNLWGAACEDLLRAFLRIKTTHDLAKIDQEDEVDENRYVDNITRQVKSARQRSNDNGNMPNIPTHSRPDISTPTGAHGRPIDGYFDPAFTPRSTSPISQQSLSRTHSLAKSNSIRSRPISPAPRQEQDSLEYEEIMQDRSHLNLLRRSRNSQTLMPGDKELRRRSSVADMESLYMLPVDSSTDGYESDPELSHGSSIPDFADGLGWDFSKLEILHTEELLTQGTSVTRSNSSSSNGISTNGGQLHSANHDGMSGQGSSLRSPSPGLIQRSGSSTIKARVGHAIAVGHTSPSMTPQRAKRNSLLRRSVSLDPHTMHGRVHKKPNELRQDILTRELAIQAERSQVAEDIRSSLLQTKQGSSDDIPQSKSSPFSLESSPRDLERPNIPTRSASQGLGRSMSSTSKSTVNDAKLEINVGGLPPKQSPAGTMDELTPVSNPSSSSSIASPKPQQPLPSAERKFEVVSRPKEMEVSVHFTPITPVSPKTELKSKFHESFPEQPTSPPQRQNSGKNGHKRSPTATSTKSSQSSKSSKMSPSSSTIPSPLQSQTVSRSNSKSQASQLSLTIPLQQTVSISSVSSQHSATESKSKAAGFIRALSFKLRSKQSDEQLKATKINNQVVGSPPVAPPVSIQPPRLELSFLGESSSSSRHNAESNLPPASAPASVQHLHGSSISGSGTSGSGKQDSLPALTPGVDLLGSDRPKGFTGSRRPSGTLFGSGNVTPREQRRKSKMSASPRSSPVKTDGKRNAGSSGSQSSGRNSNRPMNGRTLSDSSYTTDDSGPLDGDAKSSAQPSKATSPKNAGEREYRFSTATLLKDGKLYYQLQWEEFSESGFETDFFHEPEQYLTGLHQKRMSKIPAGGPGVNSSGAEDPTRSTTSGKVKIKARVLHREQQP</sequence>
<dbReference type="SUPFAM" id="SSF48350">
    <property type="entry name" value="GTPase activation domain, GAP"/>
    <property type="match status" value="1"/>
</dbReference>
<feature type="region of interest" description="Disordered" evidence="1">
    <location>
        <begin position="17"/>
        <end position="79"/>
    </location>
</feature>
<evidence type="ECO:0000259" key="2">
    <source>
        <dbReference type="PROSITE" id="PS50238"/>
    </source>
</evidence>
<dbReference type="EMBL" id="JAAAID010000075">
    <property type="protein sequence ID" value="KAG0023025.1"/>
    <property type="molecule type" value="Genomic_DNA"/>
</dbReference>
<dbReference type="InterPro" id="IPR000198">
    <property type="entry name" value="RhoGAP_dom"/>
</dbReference>
<feature type="compositionally biased region" description="Polar residues" evidence="1">
    <location>
        <begin position="993"/>
        <end position="1002"/>
    </location>
</feature>
<feature type="compositionally biased region" description="Polar residues" evidence="1">
    <location>
        <begin position="811"/>
        <end position="829"/>
    </location>
</feature>
<feature type="compositionally biased region" description="Polar residues" evidence="1">
    <location>
        <begin position="970"/>
        <end position="984"/>
    </location>
</feature>
<feature type="compositionally biased region" description="Polar residues" evidence="1">
    <location>
        <begin position="318"/>
        <end position="338"/>
    </location>
</feature>
<reference evidence="3" key="1">
    <citation type="journal article" date="2020" name="Fungal Divers.">
        <title>Resolving the Mortierellaceae phylogeny through synthesis of multi-gene phylogenetics and phylogenomics.</title>
        <authorList>
            <person name="Vandepol N."/>
            <person name="Liber J."/>
            <person name="Desiro A."/>
            <person name="Na H."/>
            <person name="Kennedy M."/>
            <person name="Barry K."/>
            <person name="Grigoriev I.V."/>
            <person name="Miller A.N."/>
            <person name="O'Donnell K."/>
            <person name="Stajich J.E."/>
            <person name="Bonito G."/>
        </authorList>
    </citation>
    <scope>NUCLEOTIDE SEQUENCE</scope>
    <source>
        <strain evidence="3">NRRL 2769</strain>
    </source>
</reference>
<feature type="region of interest" description="Disordered" evidence="1">
    <location>
        <begin position="1115"/>
        <end position="1155"/>
    </location>
</feature>
<feature type="compositionally biased region" description="Basic and acidic residues" evidence="1">
    <location>
        <begin position="718"/>
        <end position="733"/>
    </location>
</feature>
<feature type="compositionally biased region" description="Low complexity" evidence="1">
    <location>
        <begin position="628"/>
        <end position="638"/>
    </location>
</feature>
<dbReference type="Pfam" id="PF00620">
    <property type="entry name" value="RhoGAP"/>
    <property type="match status" value="1"/>
</dbReference>
<evidence type="ECO:0000256" key="1">
    <source>
        <dbReference type="SAM" id="MobiDB-lite"/>
    </source>
</evidence>
<protein>
    <recommendedName>
        <fullName evidence="2">Rho-GAP domain-containing protein</fullName>
    </recommendedName>
</protein>
<feature type="compositionally biased region" description="Polar residues" evidence="1">
    <location>
        <begin position="49"/>
        <end position="79"/>
    </location>
</feature>
<dbReference type="Gene3D" id="1.10.555.10">
    <property type="entry name" value="Rho GTPase activation protein"/>
    <property type="match status" value="1"/>
</dbReference>
<feature type="domain" description="Rho-GAP" evidence="2">
    <location>
        <begin position="97"/>
        <end position="283"/>
    </location>
</feature>
<comment type="caution">
    <text evidence="3">The sequence shown here is derived from an EMBL/GenBank/DDBJ whole genome shotgun (WGS) entry which is preliminary data.</text>
</comment>